<proteinExistence type="inferred from homology"/>
<dbReference type="PANTHER" id="PTHR47235">
    <property type="entry name" value="BLR6548 PROTEIN"/>
    <property type="match status" value="1"/>
</dbReference>
<gene>
    <name evidence="5" type="ORF">R4Z09_13235</name>
</gene>
<feature type="domain" description="Leucine-binding protein" evidence="4">
    <location>
        <begin position="48"/>
        <end position="397"/>
    </location>
</feature>
<dbReference type="CDD" id="cd06343">
    <property type="entry name" value="PBP1_ABC_ligand_binding-like"/>
    <property type="match status" value="1"/>
</dbReference>
<dbReference type="Proteomes" id="UP001357223">
    <property type="component" value="Chromosome"/>
</dbReference>
<comment type="similarity">
    <text evidence="1">Belongs to the leucine-binding protein family.</text>
</comment>
<reference evidence="5 6" key="1">
    <citation type="submission" date="2023-10" db="EMBL/GenBank/DDBJ databases">
        <title>Niallia locisalis sp.nov. isolated from a salt pond sample.</title>
        <authorList>
            <person name="Li X.-J."/>
            <person name="Dong L."/>
        </authorList>
    </citation>
    <scope>NUCLEOTIDE SEQUENCE [LARGE SCALE GENOMIC DNA]</scope>
    <source>
        <strain evidence="5 6">DSM 29761</strain>
    </source>
</reference>
<dbReference type="SUPFAM" id="SSF53822">
    <property type="entry name" value="Periplasmic binding protein-like I"/>
    <property type="match status" value="1"/>
</dbReference>
<dbReference type="RefSeq" id="WP_338452730.1">
    <property type="nucleotide sequence ID" value="NZ_CP137640.1"/>
</dbReference>
<name>A0ABZ2CLI3_9BACI</name>
<protein>
    <submittedName>
        <fullName evidence="5">ABC transporter substrate-binding protein</fullName>
    </submittedName>
</protein>
<evidence type="ECO:0000259" key="4">
    <source>
        <dbReference type="Pfam" id="PF13458"/>
    </source>
</evidence>
<evidence type="ECO:0000313" key="5">
    <source>
        <dbReference type="EMBL" id="WVX83858.1"/>
    </source>
</evidence>
<keyword evidence="2 3" id="KW-0732">Signal</keyword>
<dbReference type="PROSITE" id="PS51257">
    <property type="entry name" value="PROKAR_LIPOPROTEIN"/>
    <property type="match status" value="1"/>
</dbReference>
<keyword evidence="6" id="KW-1185">Reference proteome</keyword>
<accession>A0ABZ2CLI3</accession>
<dbReference type="Pfam" id="PF13458">
    <property type="entry name" value="Peripla_BP_6"/>
    <property type="match status" value="1"/>
</dbReference>
<evidence type="ECO:0000256" key="1">
    <source>
        <dbReference type="ARBA" id="ARBA00010062"/>
    </source>
</evidence>
<dbReference type="PANTHER" id="PTHR47235:SF1">
    <property type="entry name" value="BLR6548 PROTEIN"/>
    <property type="match status" value="1"/>
</dbReference>
<dbReference type="InterPro" id="IPR028081">
    <property type="entry name" value="Leu-bd"/>
</dbReference>
<dbReference type="EMBL" id="CP137640">
    <property type="protein sequence ID" value="WVX83858.1"/>
    <property type="molecule type" value="Genomic_DNA"/>
</dbReference>
<feature type="chain" id="PRO_5046135084" evidence="3">
    <location>
        <begin position="21"/>
        <end position="419"/>
    </location>
</feature>
<dbReference type="InterPro" id="IPR028082">
    <property type="entry name" value="Peripla_BP_I"/>
</dbReference>
<sequence length="419" mass="46203">MIIKKLSILLSCLIMVFGLAACGSQESSSSAKEESGGKYTQGVTENEILIGHIAPQTGPVAIYDVVRKGIQSYFDYVNENGGVNGRQLKLIAYDDQFQPAKTVQLAKRLVEDDKVFAMLANVCTACNTAIKDYVVDQGIPMVMVGSGAKTFVNPPVKNYMGSDVMNYRIEAQIFMNYAVNELGAKKIAIAYQNDDYGKEGLEELNKAIKNYPDAEIVTEIPFLATDTEFSSQAQKLEKANPDAIINFASPAPAANLKKAMHKIGLDEPKYIVSSVGANDNNLFNLAGKDLWEGTYSGATYPMPEMVPDDKEMQLFVERFSKDNPNDSTEGLSQIGWAAAQVMVEAIKRSGDDLSWNHFLDTFYTFEQWEGSIYAGVTFSENNHYGLTSMFMTQAKDGKIVPITDPISFDPETEKIKFSQ</sequence>
<organism evidence="5 6">
    <name type="scientific">Niallia oryzisoli</name>
    <dbReference type="NCBI Taxonomy" id="1737571"/>
    <lineage>
        <taxon>Bacteria</taxon>
        <taxon>Bacillati</taxon>
        <taxon>Bacillota</taxon>
        <taxon>Bacilli</taxon>
        <taxon>Bacillales</taxon>
        <taxon>Bacillaceae</taxon>
        <taxon>Niallia</taxon>
    </lineage>
</organism>
<evidence type="ECO:0000313" key="6">
    <source>
        <dbReference type="Proteomes" id="UP001357223"/>
    </source>
</evidence>
<feature type="signal peptide" evidence="3">
    <location>
        <begin position="1"/>
        <end position="20"/>
    </location>
</feature>
<evidence type="ECO:0000256" key="2">
    <source>
        <dbReference type="ARBA" id="ARBA00022729"/>
    </source>
</evidence>
<dbReference type="Gene3D" id="3.40.50.2300">
    <property type="match status" value="2"/>
</dbReference>
<evidence type="ECO:0000256" key="3">
    <source>
        <dbReference type="SAM" id="SignalP"/>
    </source>
</evidence>